<dbReference type="RefSeq" id="WP_126641441.1">
    <property type="nucleotide sequence ID" value="NZ_BIFH01000034.1"/>
</dbReference>
<evidence type="ECO:0008006" key="3">
    <source>
        <dbReference type="Google" id="ProtNLM"/>
    </source>
</evidence>
<dbReference type="AlphaFoldDB" id="A0A401YYF1"/>
<sequence length="329" mass="36086">MNAAELERIWENLSAASAVGILNAVPLGREHLWAALDSSGQCHLLVETPSGSDAPRLQVKGLRAIVAMHQVADREPAPFLDFSCVDPSVLPTFAAVAADIVRAATETTPAEAVSVVTDVLERWKWFWEVDSSRLTDSEALGLFGELWFLARWARPTPTSLAAWTGSDGSRHDFQWPSVSVEVKTTARRSEIRASHTIKSLDQLAAPETGDLYLFSLQLVRDQLAKNTLPRLVDHVASALGQDPVTQELFARKLGNRGYTPAHRRTLGTRYRVVEEYLYRVEGDFPRLTPGTFPQGLPPGIGGISYRLDTAACEPWLAASAPLPWPPTQA</sequence>
<dbReference type="InterPro" id="IPR025534">
    <property type="entry name" value="DUF4420"/>
</dbReference>
<name>A0A401YYF1_9ACTN</name>
<proteinExistence type="predicted"/>
<dbReference type="OrthoDB" id="4854145at2"/>
<reference evidence="1 2" key="1">
    <citation type="submission" date="2018-12" db="EMBL/GenBank/DDBJ databases">
        <title>Draft genome sequence of Embleya hyalina NBRC 13850T.</title>
        <authorList>
            <person name="Komaki H."/>
            <person name="Hosoyama A."/>
            <person name="Kimura A."/>
            <person name="Ichikawa N."/>
            <person name="Tamura T."/>
        </authorList>
    </citation>
    <scope>NUCLEOTIDE SEQUENCE [LARGE SCALE GENOMIC DNA]</scope>
    <source>
        <strain evidence="1 2">NBRC 13850</strain>
    </source>
</reference>
<dbReference type="Pfam" id="PF14390">
    <property type="entry name" value="DUF4420"/>
    <property type="match status" value="1"/>
</dbReference>
<protein>
    <recommendedName>
        <fullName evidence="3">PD-(D/E)XK motif protein</fullName>
    </recommendedName>
</protein>
<evidence type="ECO:0000313" key="1">
    <source>
        <dbReference type="EMBL" id="GCD99649.1"/>
    </source>
</evidence>
<keyword evidence="2" id="KW-1185">Reference proteome</keyword>
<accession>A0A401YYF1</accession>
<dbReference type="EMBL" id="BIFH01000034">
    <property type="protein sequence ID" value="GCD99649.1"/>
    <property type="molecule type" value="Genomic_DNA"/>
</dbReference>
<comment type="caution">
    <text evidence="1">The sequence shown here is derived from an EMBL/GenBank/DDBJ whole genome shotgun (WGS) entry which is preliminary data.</text>
</comment>
<dbReference type="Proteomes" id="UP000286931">
    <property type="component" value="Unassembled WGS sequence"/>
</dbReference>
<evidence type="ECO:0000313" key="2">
    <source>
        <dbReference type="Proteomes" id="UP000286931"/>
    </source>
</evidence>
<gene>
    <name evidence="1" type="ORF">EHYA_07371</name>
</gene>
<organism evidence="1 2">
    <name type="scientific">Embleya hyalina</name>
    <dbReference type="NCBI Taxonomy" id="516124"/>
    <lineage>
        <taxon>Bacteria</taxon>
        <taxon>Bacillati</taxon>
        <taxon>Actinomycetota</taxon>
        <taxon>Actinomycetes</taxon>
        <taxon>Kitasatosporales</taxon>
        <taxon>Streptomycetaceae</taxon>
        <taxon>Embleya</taxon>
    </lineage>
</organism>